<evidence type="ECO:0000256" key="3">
    <source>
        <dbReference type="ARBA" id="ARBA00022650"/>
    </source>
</evidence>
<dbReference type="GO" id="GO:0005737">
    <property type="term" value="C:cytoplasm"/>
    <property type="evidence" value="ECO:0007669"/>
    <property type="project" value="UniProtKB-SubCell"/>
</dbReference>
<dbReference type="HAMAP" id="MF_00412">
    <property type="entry name" value="ProA"/>
    <property type="match status" value="1"/>
</dbReference>
<dbReference type="GO" id="GO:0055129">
    <property type="term" value="P:L-proline biosynthetic process"/>
    <property type="evidence" value="ECO:0007669"/>
    <property type="project" value="UniProtKB-UniRule"/>
</dbReference>
<dbReference type="PROSITE" id="PS01223">
    <property type="entry name" value="PROA"/>
    <property type="match status" value="1"/>
</dbReference>
<evidence type="ECO:0000313" key="10">
    <source>
        <dbReference type="Proteomes" id="UP000008367"/>
    </source>
</evidence>
<dbReference type="NCBIfam" id="NF001221">
    <property type="entry name" value="PRK00197.1"/>
    <property type="match status" value="1"/>
</dbReference>
<name>A0A454CMN7_VIBHA</name>
<comment type="similarity">
    <text evidence="7">Belongs to the gamma-glutamyl phosphate reductase family.</text>
</comment>
<dbReference type="Gene3D" id="3.40.309.10">
    <property type="entry name" value="Aldehyde Dehydrogenase, Chain A, domain 2"/>
    <property type="match status" value="1"/>
</dbReference>
<comment type="catalytic activity">
    <reaction evidence="6 7">
        <text>L-glutamate 5-semialdehyde + phosphate + NADP(+) = L-glutamyl 5-phosphate + NADPH + H(+)</text>
        <dbReference type="Rhea" id="RHEA:19541"/>
        <dbReference type="ChEBI" id="CHEBI:15378"/>
        <dbReference type="ChEBI" id="CHEBI:43474"/>
        <dbReference type="ChEBI" id="CHEBI:57783"/>
        <dbReference type="ChEBI" id="CHEBI:58066"/>
        <dbReference type="ChEBI" id="CHEBI:58274"/>
        <dbReference type="ChEBI" id="CHEBI:58349"/>
        <dbReference type="EC" id="1.2.1.41"/>
    </reaction>
</comment>
<dbReference type="InterPro" id="IPR000965">
    <property type="entry name" value="GPR_dom"/>
</dbReference>
<keyword evidence="2 7" id="KW-0028">Amino-acid biosynthesis</keyword>
<keyword evidence="3 7" id="KW-0641">Proline biosynthesis</keyword>
<evidence type="ECO:0000256" key="6">
    <source>
        <dbReference type="ARBA" id="ARBA00049024"/>
    </source>
</evidence>
<proteinExistence type="inferred from homology"/>
<comment type="function">
    <text evidence="7">Catalyzes the NADPH-dependent reduction of L-glutamate 5-phosphate into L-glutamate 5-semialdehyde and phosphate. The product spontaneously undergoes cyclization to form 1-pyrroline-5-carboxylate.</text>
</comment>
<protein>
    <recommendedName>
        <fullName evidence="7">Gamma-glutamyl phosphate reductase</fullName>
        <shortName evidence="7">GPR</shortName>
        <ecNumber evidence="7">1.2.1.41</ecNumber>
    </recommendedName>
    <alternativeName>
        <fullName evidence="7">Glutamate-5-semialdehyde dehydrogenase</fullName>
    </alternativeName>
    <alternativeName>
        <fullName evidence="7">Glutamyl-gamma-semialdehyde dehydrogenase</fullName>
        <shortName evidence="7">GSA dehydrogenase</shortName>
    </alternativeName>
</protein>
<evidence type="ECO:0000256" key="4">
    <source>
        <dbReference type="ARBA" id="ARBA00022857"/>
    </source>
</evidence>
<gene>
    <name evidence="7 9" type="primary">proA</name>
    <name evidence="9" type="ORF">VCHENC02_0356</name>
</gene>
<keyword evidence="7" id="KW-0963">Cytoplasm</keyword>
<dbReference type="SUPFAM" id="SSF53720">
    <property type="entry name" value="ALDH-like"/>
    <property type="match status" value="1"/>
</dbReference>
<comment type="subcellular location">
    <subcellularLocation>
        <location evidence="7">Cytoplasm</location>
    </subcellularLocation>
</comment>
<evidence type="ECO:0000256" key="5">
    <source>
        <dbReference type="ARBA" id="ARBA00023002"/>
    </source>
</evidence>
<dbReference type="Proteomes" id="UP000008367">
    <property type="component" value="Unassembled WGS sequence"/>
</dbReference>
<dbReference type="Gene3D" id="3.40.605.10">
    <property type="entry name" value="Aldehyde Dehydrogenase, Chain A, domain 1"/>
    <property type="match status" value="1"/>
</dbReference>
<evidence type="ECO:0000313" key="9">
    <source>
        <dbReference type="EMBL" id="EKM25833.1"/>
    </source>
</evidence>
<dbReference type="CDD" id="cd07079">
    <property type="entry name" value="ALDH_F18-19_ProA-GPR"/>
    <property type="match status" value="1"/>
</dbReference>
<dbReference type="NCBIfam" id="TIGR00407">
    <property type="entry name" value="proA"/>
    <property type="match status" value="1"/>
</dbReference>
<dbReference type="InterPro" id="IPR012134">
    <property type="entry name" value="Glu-5-SA_DH"/>
</dbReference>
<dbReference type="EC" id="1.2.1.41" evidence="7"/>
<feature type="domain" description="Aldehyde dehydrogenase" evidence="8">
    <location>
        <begin position="3"/>
        <end position="275"/>
    </location>
</feature>
<dbReference type="PANTHER" id="PTHR11063:SF8">
    <property type="entry name" value="DELTA-1-PYRROLINE-5-CARBOXYLATE SYNTHASE"/>
    <property type="match status" value="1"/>
</dbReference>
<dbReference type="PANTHER" id="PTHR11063">
    <property type="entry name" value="GLUTAMATE SEMIALDEHYDE DEHYDROGENASE"/>
    <property type="match status" value="1"/>
</dbReference>
<evidence type="ECO:0000256" key="2">
    <source>
        <dbReference type="ARBA" id="ARBA00022605"/>
    </source>
</evidence>
<dbReference type="FunFam" id="3.40.309.10:FF:000006">
    <property type="entry name" value="Gamma-glutamyl phosphate reductase"/>
    <property type="match status" value="1"/>
</dbReference>
<dbReference type="STRING" id="669.AL538_12840"/>
<organism evidence="9 10">
    <name type="scientific">Vibrio harveyi</name>
    <name type="common">Beneckea harveyi</name>
    <dbReference type="NCBI Taxonomy" id="669"/>
    <lineage>
        <taxon>Bacteria</taxon>
        <taxon>Pseudomonadati</taxon>
        <taxon>Pseudomonadota</taxon>
        <taxon>Gammaproteobacteria</taxon>
        <taxon>Vibrionales</taxon>
        <taxon>Vibrionaceae</taxon>
        <taxon>Vibrio</taxon>
    </lineage>
</organism>
<dbReference type="GO" id="GO:0004350">
    <property type="term" value="F:glutamate-5-semialdehyde dehydrogenase activity"/>
    <property type="evidence" value="ECO:0007669"/>
    <property type="project" value="UniProtKB-UniRule"/>
</dbReference>
<dbReference type="InterPro" id="IPR015590">
    <property type="entry name" value="Aldehyde_DH_dom"/>
</dbReference>
<comment type="pathway">
    <text evidence="1 7">Amino-acid biosynthesis; L-proline biosynthesis; L-glutamate 5-semialdehyde from L-glutamate: step 2/2.</text>
</comment>
<dbReference type="AlphaFoldDB" id="A0A454CMN7"/>
<keyword evidence="4 7" id="KW-0521">NADP</keyword>
<evidence type="ECO:0000256" key="7">
    <source>
        <dbReference type="HAMAP-Rule" id="MF_00412"/>
    </source>
</evidence>
<dbReference type="InterPro" id="IPR020593">
    <property type="entry name" value="G-glutamylP_reductase_CS"/>
</dbReference>
<sequence length="411" mass="44217">MGKAAKDAAFELATASTAQKNQALAIIADELEANAATILAANAKDIELGREAGLTDALLDRLLLNEERLTGIANDVRNVISLNDPVGSEIDSKVLENGMSLSRRRVPLGVVGVIYEARPNVTIDIAALCLKTGNASILRGGKETFFSNMELVKVIQSALAKANLPAASVQYIEKPDRELVSQLLKLDDYVDMIIPRGGAGLHKMCKENSTIPVIIGGFGISHIFVDESAELDKSLNVVENSKVQRPSACNSLDTLLVHENIAAQFLPMIVERMNENVTFVAEPKAKALMAQAKQIRNAGEGDFDTEWLSYTLGVKVVADVKEAIDHMRVHNASHSDAIMTNSLQNSELFINSVGSAAVYVNAATRFTDGAQFGLGAEVAVSTQKLHARGPMGLEELTSYKWVGKANYLARS</sequence>
<dbReference type="PIRSF" id="PIRSF000151">
    <property type="entry name" value="GPR"/>
    <property type="match status" value="1"/>
</dbReference>
<dbReference type="Pfam" id="PF00171">
    <property type="entry name" value="Aldedh"/>
    <property type="match status" value="1"/>
</dbReference>
<evidence type="ECO:0000256" key="1">
    <source>
        <dbReference type="ARBA" id="ARBA00004985"/>
    </source>
</evidence>
<dbReference type="GO" id="GO:0050661">
    <property type="term" value="F:NADP binding"/>
    <property type="evidence" value="ECO:0007669"/>
    <property type="project" value="InterPro"/>
</dbReference>
<dbReference type="UniPathway" id="UPA00098">
    <property type="reaction ID" value="UER00360"/>
</dbReference>
<dbReference type="InterPro" id="IPR016163">
    <property type="entry name" value="Ald_DH_C"/>
</dbReference>
<dbReference type="EMBL" id="AJSR01002862">
    <property type="protein sequence ID" value="EKM25833.1"/>
    <property type="molecule type" value="Genomic_DNA"/>
</dbReference>
<comment type="caution">
    <text evidence="9">The sequence shown here is derived from an EMBL/GenBank/DDBJ whole genome shotgun (WGS) entry which is preliminary data.</text>
</comment>
<dbReference type="InterPro" id="IPR016162">
    <property type="entry name" value="Ald_DH_N"/>
</dbReference>
<evidence type="ECO:0000259" key="8">
    <source>
        <dbReference type="Pfam" id="PF00171"/>
    </source>
</evidence>
<dbReference type="InterPro" id="IPR016161">
    <property type="entry name" value="Ald_DH/histidinol_DH"/>
</dbReference>
<accession>A0A454CMN7</accession>
<reference evidence="9 10" key="1">
    <citation type="submission" date="2012-10" db="EMBL/GenBank/DDBJ databases">
        <title>Genome sequence of Vibrio Cholerae HENC-02.</title>
        <authorList>
            <person name="Eppinger M."/>
            <person name="Hasan N.A."/>
            <person name="Sengamalay N."/>
            <person name="Hine E."/>
            <person name="Su Q."/>
            <person name="Daugherty S.C."/>
            <person name="Young S."/>
            <person name="Sadzewicz L."/>
            <person name="Tallon L."/>
            <person name="Cebula T.A."/>
            <person name="Ravel J."/>
            <person name="Colwell R.R."/>
        </authorList>
    </citation>
    <scope>NUCLEOTIDE SEQUENCE [LARGE SCALE GENOMIC DNA]</scope>
    <source>
        <strain evidence="9 10">HENC-02</strain>
    </source>
</reference>
<keyword evidence="5 7" id="KW-0560">Oxidoreductase</keyword>